<dbReference type="GO" id="GO:0005975">
    <property type="term" value="P:carbohydrate metabolic process"/>
    <property type="evidence" value="ECO:0007669"/>
    <property type="project" value="InterPro"/>
</dbReference>
<dbReference type="KEGG" id="sman:C12CBH8_05880"/>
<dbReference type="InterPro" id="IPR053169">
    <property type="entry name" value="MUG_Protein"/>
</dbReference>
<dbReference type="SUPFAM" id="SSF48208">
    <property type="entry name" value="Six-hairpin glycosidases"/>
    <property type="match status" value="1"/>
</dbReference>
<protein>
    <recommendedName>
        <fullName evidence="2">CBM6 domain-containing protein</fullName>
    </recommendedName>
</protein>
<dbReference type="EMBL" id="AP023321">
    <property type="protein sequence ID" value="BCI59949.1"/>
    <property type="molecule type" value="Genomic_DNA"/>
</dbReference>
<keyword evidence="1" id="KW-0732">Signal</keyword>
<accession>A0A7I8D385</accession>
<dbReference type="InterPro" id="IPR008928">
    <property type="entry name" value="6-hairpin_glycosidase_sf"/>
</dbReference>
<dbReference type="PROSITE" id="PS51175">
    <property type="entry name" value="CBM6"/>
    <property type="match status" value="1"/>
</dbReference>
<dbReference type="Gene3D" id="2.60.120.260">
    <property type="entry name" value="Galactose-binding domain-like"/>
    <property type="match status" value="1"/>
</dbReference>
<sequence>MRKKLMGRILSLTMALAMALSVLTSGGVLTVGAMTADQAQEAMDAFLSVYYKEDEHRFYKFSDNPQNGGEQTKETDFWVSGVLWDTLNDAYEATGDEKYATMIHDVYEGFLNNEHVSWGWDVDHWTENTYNDDLCWWAQAAARAYTLTNNSEYLELATEMYEKVYSHWDETFLDGGILWRMIPPEENQKNVATNANAAIVAARLSKIYADTDPEKSAAYEEQALRIYNWTKENLYLGNGEMLDNIQFNGQKNNWKFSYNNGLFAGASYELYTITGDESYMDTARLCLDWVIENLTFDGTTMNDEGNGDAAAFKIVFLRQMSFIAKANPADAEKYLPFLKSNASQAYTHRRASDNLCGSNLAITPGEEDSIYSISSVAAPCLLFLSGFDDQETYPFYATFWQAEGAERSDVATGTNQSGYTGGGHIVWWNDDTNHVKDGWVNFPVKVPEDGIYKLQFRYYSRQENTRRMSVNGGDPVKLTFSGQPANQWLVSSEYVYLHEGENSIRLTYYNPTNHPNDADTDPWFFLDKLMVEVFEPYSSLQDNIYVSQTKQDDAIVTKIDNLQAEEQPCNVALALYSEEGRFMGTTIQSVSVEADGTATVSTSLADLPQGVGSYKVMVLDPSGAPLASAFSGTIQ</sequence>
<dbReference type="PANTHER" id="PTHR47791:SF3">
    <property type="entry name" value="MEIOTICALLY UP-REGULATED GENE 191 PROTEIN"/>
    <property type="match status" value="1"/>
</dbReference>
<name>A0A7I8D385_9FIRM</name>
<gene>
    <name evidence="3" type="ORF">C12CBH8_05880</name>
</gene>
<dbReference type="InterPro" id="IPR005198">
    <property type="entry name" value="Glyco_hydro_76"/>
</dbReference>
<reference evidence="4" key="1">
    <citation type="submission" date="2020-07" db="EMBL/GenBank/DDBJ databases">
        <title>Complete genome sequencing of Clostridia bacterium strain 12CBH8.</title>
        <authorList>
            <person name="Sakamoto M."/>
            <person name="Murakami T."/>
            <person name="Mori H."/>
        </authorList>
    </citation>
    <scope>NUCLEOTIDE SEQUENCE [LARGE SCALE GENOMIC DNA]</scope>
    <source>
        <strain evidence="4">12CBH8</strain>
    </source>
</reference>
<organism evidence="3 4">
    <name type="scientific">Solibaculum mannosilyticum</name>
    <dbReference type="NCBI Taxonomy" id="2780922"/>
    <lineage>
        <taxon>Bacteria</taxon>
        <taxon>Bacillati</taxon>
        <taxon>Bacillota</taxon>
        <taxon>Clostridia</taxon>
        <taxon>Eubacteriales</taxon>
        <taxon>Oscillospiraceae</taxon>
        <taxon>Solibaculum</taxon>
    </lineage>
</organism>
<keyword evidence="4" id="KW-1185">Reference proteome</keyword>
<evidence type="ECO:0000256" key="1">
    <source>
        <dbReference type="SAM" id="SignalP"/>
    </source>
</evidence>
<dbReference type="InterPro" id="IPR008979">
    <property type="entry name" value="Galactose-bd-like_sf"/>
</dbReference>
<dbReference type="RefSeq" id="WP_215533513.1">
    <property type="nucleotide sequence ID" value="NZ_AP023321.1"/>
</dbReference>
<dbReference type="AlphaFoldDB" id="A0A7I8D385"/>
<evidence type="ECO:0000313" key="4">
    <source>
        <dbReference type="Proteomes" id="UP000593890"/>
    </source>
</evidence>
<dbReference type="PANTHER" id="PTHR47791">
    <property type="entry name" value="MEIOTICALLY UP-REGULATED GENE 191 PROTEIN"/>
    <property type="match status" value="1"/>
</dbReference>
<dbReference type="Pfam" id="PF03663">
    <property type="entry name" value="Glyco_hydro_76"/>
    <property type="match status" value="1"/>
</dbReference>
<evidence type="ECO:0000259" key="2">
    <source>
        <dbReference type="PROSITE" id="PS51175"/>
    </source>
</evidence>
<dbReference type="InterPro" id="IPR005084">
    <property type="entry name" value="CBM6"/>
</dbReference>
<feature type="chain" id="PRO_5039411742" description="CBM6 domain-containing protein" evidence="1">
    <location>
        <begin position="20"/>
        <end position="635"/>
    </location>
</feature>
<evidence type="ECO:0000313" key="3">
    <source>
        <dbReference type="EMBL" id="BCI59949.1"/>
    </source>
</evidence>
<dbReference type="GO" id="GO:0030246">
    <property type="term" value="F:carbohydrate binding"/>
    <property type="evidence" value="ECO:0007669"/>
    <property type="project" value="InterPro"/>
</dbReference>
<dbReference type="SUPFAM" id="SSF49785">
    <property type="entry name" value="Galactose-binding domain-like"/>
    <property type="match status" value="1"/>
</dbReference>
<proteinExistence type="predicted"/>
<dbReference type="Gene3D" id="1.50.10.20">
    <property type="match status" value="1"/>
</dbReference>
<dbReference type="Proteomes" id="UP000593890">
    <property type="component" value="Chromosome"/>
</dbReference>
<feature type="domain" description="CBM6" evidence="2">
    <location>
        <begin position="398"/>
        <end position="526"/>
    </location>
</feature>
<feature type="signal peptide" evidence="1">
    <location>
        <begin position="1"/>
        <end position="19"/>
    </location>
</feature>